<gene>
    <name evidence="1" type="primary">g6353</name>
    <name evidence="1" type="ORF">NpPPO83_00006353</name>
</gene>
<protein>
    <submittedName>
        <fullName evidence="1">Uncharacterized protein BHQ10_004445</fullName>
    </submittedName>
</protein>
<proteinExistence type="predicted"/>
<evidence type="ECO:0000313" key="2">
    <source>
        <dbReference type="Proteomes" id="UP001165186"/>
    </source>
</evidence>
<accession>A0ACB5RSS0</accession>
<dbReference type="Proteomes" id="UP001165186">
    <property type="component" value="Unassembled WGS sequence"/>
</dbReference>
<evidence type="ECO:0000313" key="1">
    <source>
        <dbReference type="EMBL" id="GME23559.1"/>
    </source>
</evidence>
<sequence>MTNAYVSGMREDLNLTGNQFNIFTTFWTCGYIVGQIPSQLVITKIRPSIWIPGAEILWAVFTFSFAAMHSEKQIYAVRFLIGLAESPFYVGAITLLGNWYTPEELGKRATIFYSASFAANMFSGYLQAGVYNGMNNLHGIAGWRWLFIMCGVISVPGALWGFFAVPDSPYNTRAKWLTPAEVELAKARMIREDRRPFHGVSWDVVKKLVTFNQFWPMVIAYICFCLDTYYLTFFAIWLKSLSTYSVAQINVIPTGAAAIGLVSTILWGYLSDRLRARLPVAALITLVNVVGSLVLAIAPSRAGIFFGYFVNAATYAYGPIVLTWINETCGDRPAQRALIIGVAQTMGATFSAWVPVLIFDTGTDAPLFRKGYITVTVLSVVQVSETVLPSLGWRGEKGRADKLCDSY</sequence>
<dbReference type="EMBL" id="BSXG01000007">
    <property type="protein sequence ID" value="GME23559.1"/>
    <property type="molecule type" value="Genomic_DNA"/>
</dbReference>
<name>A0ACB5RSS0_9PEZI</name>
<comment type="caution">
    <text evidence="1">The sequence shown here is derived from an EMBL/GenBank/DDBJ whole genome shotgun (WGS) entry which is preliminary data.</text>
</comment>
<reference evidence="1" key="1">
    <citation type="submission" date="2024-09" db="EMBL/GenBank/DDBJ databases">
        <title>Draft Genome Sequences of Neofusicoccum parvum.</title>
        <authorList>
            <person name="Ashida A."/>
            <person name="Camagna M."/>
            <person name="Tanaka A."/>
            <person name="Takemoto D."/>
        </authorList>
    </citation>
    <scope>NUCLEOTIDE SEQUENCE</scope>
    <source>
        <strain evidence="1">PPO83</strain>
    </source>
</reference>
<keyword evidence="2" id="KW-1185">Reference proteome</keyword>
<organism evidence="1 2">
    <name type="scientific">Neofusicoccum parvum</name>
    <dbReference type="NCBI Taxonomy" id="310453"/>
    <lineage>
        <taxon>Eukaryota</taxon>
        <taxon>Fungi</taxon>
        <taxon>Dikarya</taxon>
        <taxon>Ascomycota</taxon>
        <taxon>Pezizomycotina</taxon>
        <taxon>Dothideomycetes</taxon>
        <taxon>Dothideomycetes incertae sedis</taxon>
        <taxon>Botryosphaeriales</taxon>
        <taxon>Botryosphaeriaceae</taxon>
        <taxon>Neofusicoccum</taxon>
    </lineage>
</organism>